<dbReference type="PANTHER" id="PTHR11843">
    <property type="entry name" value="40S RIBOSOMAL PROTEIN S12"/>
    <property type="match status" value="1"/>
</dbReference>
<evidence type="ECO:0000313" key="4">
    <source>
        <dbReference type="EMBL" id="CAD8070720.1"/>
    </source>
</evidence>
<dbReference type="EMBL" id="CAJJDN010000027">
    <property type="protein sequence ID" value="CAD8070720.1"/>
    <property type="molecule type" value="Genomic_DNA"/>
</dbReference>
<dbReference type="GO" id="GO:0005840">
    <property type="term" value="C:ribosome"/>
    <property type="evidence" value="ECO:0007669"/>
    <property type="project" value="UniProtKB-KW"/>
</dbReference>
<name>A0A8S1LRI7_9CILI</name>
<proteinExistence type="predicted"/>
<keyword evidence="2" id="KW-0687">Ribonucleoprotein</keyword>
<gene>
    <name evidence="4" type="ORF">PSON_ATCC_30995.1.T0270136</name>
</gene>
<dbReference type="FunFam" id="3.30.1330.30:FF:000060">
    <property type="entry name" value="40S ribosomal protein S12"/>
    <property type="match status" value="1"/>
</dbReference>
<evidence type="ECO:0000256" key="1">
    <source>
        <dbReference type="ARBA" id="ARBA00022980"/>
    </source>
</evidence>
<reference evidence="4" key="1">
    <citation type="submission" date="2021-01" db="EMBL/GenBank/DDBJ databases">
        <authorList>
            <consortium name="Genoscope - CEA"/>
            <person name="William W."/>
        </authorList>
    </citation>
    <scope>NUCLEOTIDE SEQUENCE</scope>
</reference>
<comment type="caution">
    <text evidence="4">The sequence shown here is derived from an EMBL/GenBank/DDBJ whole genome shotgun (WGS) entry which is preliminary data.</text>
</comment>
<dbReference type="InterPro" id="IPR004038">
    <property type="entry name" value="Ribosomal_eL8/eL30/eS12/Gad45"/>
</dbReference>
<evidence type="ECO:0000256" key="2">
    <source>
        <dbReference type="ARBA" id="ARBA00023274"/>
    </source>
</evidence>
<feature type="domain" description="Ribosomal protein eL8/eL30/eS12/Gadd45" evidence="3">
    <location>
        <begin position="13"/>
        <end position="105"/>
    </location>
</feature>
<dbReference type="GO" id="GO:1990904">
    <property type="term" value="C:ribonucleoprotein complex"/>
    <property type="evidence" value="ECO:0007669"/>
    <property type="project" value="UniProtKB-KW"/>
</dbReference>
<dbReference type="Proteomes" id="UP000692954">
    <property type="component" value="Unassembled WGS sequence"/>
</dbReference>
<organism evidence="4 5">
    <name type="scientific">Paramecium sonneborni</name>
    <dbReference type="NCBI Taxonomy" id="65129"/>
    <lineage>
        <taxon>Eukaryota</taxon>
        <taxon>Sar</taxon>
        <taxon>Alveolata</taxon>
        <taxon>Ciliophora</taxon>
        <taxon>Intramacronucleata</taxon>
        <taxon>Oligohymenophorea</taxon>
        <taxon>Peniculida</taxon>
        <taxon>Parameciidae</taxon>
        <taxon>Paramecium</taxon>
    </lineage>
</organism>
<keyword evidence="5" id="KW-1185">Reference proteome</keyword>
<evidence type="ECO:0000259" key="3">
    <source>
        <dbReference type="Pfam" id="PF01248"/>
    </source>
</evidence>
<dbReference type="AlphaFoldDB" id="A0A8S1LRI7"/>
<protein>
    <recommendedName>
        <fullName evidence="3">Ribosomal protein eL8/eL30/eS12/Gadd45 domain-containing protein</fullName>
    </recommendedName>
</protein>
<keyword evidence="1" id="KW-0689">Ribosomal protein</keyword>
<sequence length="129" mass="14497">MAEVEQLSEELTTLKRVVQTSLHRGQLSKGVHEVCKAIESKQAKFVVMADDCTEETYKKLVVALAKQFQIPVWRVEKGALLGEWIGISKFLTKTKKIKSRKCSSLAVKDFAIEVSEAEKEFIEGKIKGL</sequence>
<accession>A0A8S1LRI7</accession>
<dbReference type="Pfam" id="PF01248">
    <property type="entry name" value="Ribosomal_L7Ae"/>
    <property type="match status" value="1"/>
</dbReference>
<dbReference type="OrthoDB" id="288681at2759"/>
<evidence type="ECO:0000313" key="5">
    <source>
        <dbReference type="Proteomes" id="UP000692954"/>
    </source>
</evidence>